<protein>
    <submittedName>
        <fullName evidence="3">Uncharacterized protein</fullName>
    </submittedName>
</protein>
<evidence type="ECO:0000313" key="4">
    <source>
        <dbReference type="Proteomes" id="UP000034852"/>
    </source>
</evidence>
<evidence type="ECO:0000256" key="2">
    <source>
        <dbReference type="SAM" id="Phobius"/>
    </source>
</evidence>
<keyword evidence="1" id="KW-0175">Coiled coil</keyword>
<keyword evidence="2" id="KW-0472">Membrane</keyword>
<dbReference type="AlphaFoldDB" id="A0A0G0GWV0"/>
<proteinExistence type="predicted"/>
<feature type="transmembrane region" description="Helical" evidence="2">
    <location>
        <begin position="21"/>
        <end position="42"/>
    </location>
</feature>
<keyword evidence="2" id="KW-0812">Transmembrane</keyword>
<organism evidence="3 4">
    <name type="scientific">candidate division WS6 bacterium GW2011_GWA2_37_6</name>
    <dbReference type="NCBI Taxonomy" id="1619087"/>
    <lineage>
        <taxon>Bacteria</taxon>
        <taxon>Candidatus Dojkabacteria</taxon>
    </lineage>
</organism>
<reference evidence="3 4" key="1">
    <citation type="journal article" date="2015" name="Nature">
        <title>rRNA introns, odd ribosomes, and small enigmatic genomes across a large radiation of phyla.</title>
        <authorList>
            <person name="Brown C.T."/>
            <person name="Hug L.A."/>
            <person name="Thomas B.C."/>
            <person name="Sharon I."/>
            <person name="Castelle C.J."/>
            <person name="Singh A."/>
            <person name="Wilkins M.J."/>
            <person name="Williams K.H."/>
            <person name="Banfield J.F."/>
        </authorList>
    </citation>
    <scope>NUCLEOTIDE SEQUENCE [LARGE SCALE GENOMIC DNA]</scope>
</reference>
<dbReference type="EMBL" id="LBTH01000054">
    <property type="protein sequence ID" value="KKQ34557.1"/>
    <property type="molecule type" value="Genomic_DNA"/>
</dbReference>
<evidence type="ECO:0000256" key="1">
    <source>
        <dbReference type="SAM" id="Coils"/>
    </source>
</evidence>
<keyword evidence="2" id="KW-1133">Transmembrane helix</keyword>
<dbReference type="Proteomes" id="UP000034852">
    <property type="component" value="Unassembled WGS sequence"/>
</dbReference>
<sequence>MPRTKNLGLRRKRINFGDLQRYIAITMGSLLVVFIVAQFVVLDLAGIHGPEITSLRNEQEELKLEIELKRAEMNELTKSQDVKTYATTDLGYKATSVKVIKIVDAQDQNSITAQN</sequence>
<accession>A0A0G0GWV0</accession>
<name>A0A0G0GWV0_9BACT</name>
<evidence type="ECO:0000313" key="3">
    <source>
        <dbReference type="EMBL" id="KKQ34557.1"/>
    </source>
</evidence>
<gene>
    <name evidence="3" type="ORF">US52_C0054G0004</name>
</gene>
<feature type="coiled-coil region" evidence="1">
    <location>
        <begin position="52"/>
        <end position="79"/>
    </location>
</feature>
<comment type="caution">
    <text evidence="3">The sequence shown here is derived from an EMBL/GenBank/DDBJ whole genome shotgun (WGS) entry which is preliminary data.</text>
</comment>